<evidence type="ECO:0000256" key="4">
    <source>
        <dbReference type="ARBA" id="ARBA00023237"/>
    </source>
</evidence>
<evidence type="ECO:0000313" key="9">
    <source>
        <dbReference type="Proteomes" id="UP000190135"/>
    </source>
</evidence>
<evidence type="ECO:0000256" key="3">
    <source>
        <dbReference type="ARBA" id="ARBA00023136"/>
    </source>
</evidence>
<protein>
    <submittedName>
        <fullName evidence="8">Outer membrane immunogenic protein</fullName>
    </submittedName>
</protein>
<organism evidence="8 9">
    <name type="scientific">Consotaella salsifontis</name>
    <dbReference type="NCBI Taxonomy" id="1365950"/>
    <lineage>
        <taxon>Bacteria</taxon>
        <taxon>Pseudomonadati</taxon>
        <taxon>Pseudomonadota</taxon>
        <taxon>Alphaproteobacteria</taxon>
        <taxon>Hyphomicrobiales</taxon>
        <taxon>Aurantimonadaceae</taxon>
        <taxon>Consotaella</taxon>
    </lineage>
</organism>
<accession>A0A1T4T229</accession>
<dbReference type="SUPFAM" id="SSF56925">
    <property type="entry name" value="OMPA-like"/>
    <property type="match status" value="1"/>
</dbReference>
<dbReference type="InterPro" id="IPR027385">
    <property type="entry name" value="Beta-barrel_OMP"/>
</dbReference>
<dbReference type="Gene3D" id="2.40.160.20">
    <property type="match status" value="1"/>
</dbReference>
<dbReference type="RefSeq" id="WP_165690906.1">
    <property type="nucleotide sequence ID" value="NZ_FUXL01000017.1"/>
</dbReference>
<dbReference type="InterPro" id="IPR051692">
    <property type="entry name" value="OMP-like"/>
</dbReference>
<dbReference type="NCBIfam" id="TIGR01414">
    <property type="entry name" value="autotrans_barl"/>
    <property type="match status" value="1"/>
</dbReference>
<dbReference type="GO" id="GO:0009279">
    <property type="term" value="C:cell outer membrane"/>
    <property type="evidence" value="ECO:0007669"/>
    <property type="project" value="UniProtKB-SubCell"/>
</dbReference>
<feature type="domain" description="Outer membrane protein beta-barrel" evidence="7">
    <location>
        <begin position="42"/>
        <end position="243"/>
    </location>
</feature>
<gene>
    <name evidence="8" type="ORF">SAMN05428963_11765</name>
</gene>
<evidence type="ECO:0000256" key="1">
    <source>
        <dbReference type="ARBA" id="ARBA00004442"/>
    </source>
</evidence>
<dbReference type="STRING" id="1365950.SAMN05428963_11765"/>
<keyword evidence="3" id="KW-0472">Membrane</keyword>
<dbReference type="InterPro" id="IPR011250">
    <property type="entry name" value="OMP/PagP_B-barrel"/>
</dbReference>
<feature type="signal peptide" evidence="6">
    <location>
        <begin position="1"/>
        <end position="22"/>
    </location>
</feature>
<dbReference type="AlphaFoldDB" id="A0A1T4T229"/>
<keyword evidence="4" id="KW-0998">Cell outer membrane</keyword>
<dbReference type="PANTHER" id="PTHR34001">
    <property type="entry name" value="BLL7405 PROTEIN"/>
    <property type="match status" value="1"/>
</dbReference>
<name>A0A1T4T229_9HYPH</name>
<dbReference type="EMBL" id="FUXL01000017">
    <property type="protein sequence ID" value="SKA34570.1"/>
    <property type="molecule type" value="Genomic_DNA"/>
</dbReference>
<dbReference type="PANTHER" id="PTHR34001:SF3">
    <property type="entry name" value="BLL7405 PROTEIN"/>
    <property type="match status" value="1"/>
</dbReference>
<proteinExistence type="inferred from homology"/>
<evidence type="ECO:0000256" key="6">
    <source>
        <dbReference type="SAM" id="SignalP"/>
    </source>
</evidence>
<keyword evidence="2 6" id="KW-0732">Signal</keyword>
<evidence type="ECO:0000313" key="8">
    <source>
        <dbReference type="EMBL" id="SKA34570.1"/>
    </source>
</evidence>
<evidence type="ECO:0000256" key="2">
    <source>
        <dbReference type="ARBA" id="ARBA00022729"/>
    </source>
</evidence>
<dbReference type="Proteomes" id="UP000190135">
    <property type="component" value="Unassembled WGS sequence"/>
</dbReference>
<feature type="chain" id="PRO_5012459354" evidence="6">
    <location>
        <begin position="23"/>
        <end position="243"/>
    </location>
</feature>
<evidence type="ECO:0000256" key="5">
    <source>
        <dbReference type="ARBA" id="ARBA00038306"/>
    </source>
</evidence>
<reference evidence="8 9" key="1">
    <citation type="submission" date="2017-02" db="EMBL/GenBank/DDBJ databases">
        <authorList>
            <person name="Peterson S.W."/>
        </authorList>
    </citation>
    <scope>NUCLEOTIDE SEQUENCE [LARGE SCALE GENOMIC DNA]</scope>
    <source>
        <strain evidence="8 9">USBA 369</strain>
    </source>
</reference>
<evidence type="ECO:0000259" key="7">
    <source>
        <dbReference type="Pfam" id="PF13505"/>
    </source>
</evidence>
<keyword evidence="9" id="KW-1185">Reference proteome</keyword>
<dbReference type="InterPro" id="IPR006315">
    <property type="entry name" value="OM_autotransptr_brl_dom"/>
</dbReference>
<sequence>MRAFSFLIAVSSATILAGAVHAADLGYGLSPTPAPYIADAFGWTGGYLGVFGGASAADFKFPVSYSVGAAPADTGSLDVDGGGLLGGVQIGYDFEYYNYVFGAVADIAASSIDADVNATVAGIGSARAKDELKYLGTVRARLGVGFDRVLPYVHGGFAYGKTEQTLSVSGVGSISEDDTKTGWVVGAGVEYAITPHVSFQTEYSYTDLGKDTIYAGELTGGDNLKISEELDFHTVRAGINYRF</sequence>
<comment type="subcellular location">
    <subcellularLocation>
        <location evidence="1">Cell outer membrane</location>
    </subcellularLocation>
</comment>
<dbReference type="Pfam" id="PF13505">
    <property type="entry name" value="OMP_b-brl"/>
    <property type="match status" value="1"/>
</dbReference>
<comment type="similarity">
    <text evidence="5">Belongs to the Omp25/RopB family.</text>
</comment>